<keyword evidence="6" id="KW-1185">Reference proteome</keyword>
<dbReference type="GO" id="GO:0003700">
    <property type="term" value="F:DNA-binding transcription factor activity"/>
    <property type="evidence" value="ECO:0007669"/>
    <property type="project" value="InterPro"/>
</dbReference>
<dbReference type="RefSeq" id="WP_088990639.1">
    <property type="nucleotide sequence ID" value="NZ_LT607409.1"/>
</dbReference>
<evidence type="ECO:0000259" key="4">
    <source>
        <dbReference type="PROSITE" id="PS01124"/>
    </source>
</evidence>
<protein>
    <submittedName>
        <fullName evidence="5">Transcriptional regulator, AraC family</fullName>
    </submittedName>
</protein>
<dbReference type="Pfam" id="PF12833">
    <property type="entry name" value="HTH_18"/>
    <property type="match status" value="1"/>
</dbReference>
<dbReference type="InterPro" id="IPR009057">
    <property type="entry name" value="Homeodomain-like_sf"/>
</dbReference>
<dbReference type="InterPro" id="IPR018060">
    <property type="entry name" value="HTH_AraC"/>
</dbReference>
<evidence type="ECO:0000256" key="3">
    <source>
        <dbReference type="ARBA" id="ARBA00023163"/>
    </source>
</evidence>
<keyword evidence="3" id="KW-0804">Transcription</keyword>
<dbReference type="InterPro" id="IPR032783">
    <property type="entry name" value="AraC_lig"/>
</dbReference>
<dbReference type="PANTHER" id="PTHR46796">
    <property type="entry name" value="HTH-TYPE TRANSCRIPTIONAL ACTIVATOR RHAS-RELATED"/>
    <property type="match status" value="1"/>
</dbReference>
<keyword evidence="2" id="KW-0238">DNA-binding</keyword>
<sequence length="320" mass="33554">MDPLEDVLALLGASSHLSAGLVAGGRWAVAFDAPAGAKFNAVRRGRCSLRVAGHDESISLGEGDCFLLTRPVAYTLFSDPDVPVEPAYPLFAAADGGVAHAGDGDDVFLIGGAFSLGERARGLLLDSLPPVIHVPADTPEATTVQWALSEIDAELRQTRLGSTLVAEHLALVLLIRVLRLHLARDPELTSGWLAGLADPVIAPALRALHARPAQPWTVDAIARTAAVSRSTLAARFKRVVGVGPLEYLTGWRIELAADRIRRGSDTVASIAQAVGYGSESALSVAFKRATGFSPRAYRTEVARATRPGGREPAAAGPGVE</sequence>
<dbReference type="AlphaFoldDB" id="A0A1C4Z1L7"/>
<dbReference type="GO" id="GO:0043565">
    <property type="term" value="F:sequence-specific DNA binding"/>
    <property type="evidence" value="ECO:0007669"/>
    <property type="project" value="InterPro"/>
</dbReference>
<dbReference type="PANTHER" id="PTHR46796:SF13">
    <property type="entry name" value="HTH-TYPE TRANSCRIPTIONAL ACTIVATOR RHAS"/>
    <property type="match status" value="1"/>
</dbReference>
<dbReference type="SUPFAM" id="SSF46689">
    <property type="entry name" value="Homeodomain-like"/>
    <property type="match status" value="2"/>
</dbReference>
<name>A0A1C4Z1L7_9ACTN</name>
<dbReference type="Proteomes" id="UP000198224">
    <property type="component" value="Chromosome I"/>
</dbReference>
<dbReference type="InterPro" id="IPR050204">
    <property type="entry name" value="AraC_XylS_family_regulators"/>
</dbReference>
<accession>A0A1C4Z1L7</accession>
<organism evidence="5 6">
    <name type="scientific">Micromonospora chokoriensis</name>
    <dbReference type="NCBI Taxonomy" id="356851"/>
    <lineage>
        <taxon>Bacteria</taxon>
        <taxon>Bacillati</taxon>
        <taxon>Actinomycetota</taxon>
        <taxon>Actinomycetes</taxon>
        <taxon>Micromonosporales</taxon>
        <taxon>Micromonosporaceae</taxon>
        <taxon>Micromonospora</taxon>
    </lineage>
</organism>
<dbReference type="SMART" id="SM00342">
    <property type="entry name" value="HTH_ARAC"/>
    <property type="match status" value="1"/>
</dbReference>
<evidence type="ECO:0000313" key="5">
    <source>
        <dbReference type="EMBL" id="SCF26919.1"/>
    </source>
</evidence>
<evidence type="ECO:0000256" key="2">
    <source>
        <dbReference type="ARBA" id="ARBA00023125"/>
    </source>
</evidence>
<keyword evidence="1" id="KW-0805">Transcription regulation</keyword>
<dbReference type="EMBL" id="LT607409">
    <property type="protein sequence ID" value="SCF26919.1"/>
    <property type="molecule type" value="Genomic_DNA"/>
</dbReference>
<feature type="domain" description="HTH araC/xylS-type" evidence="4">
    <location>
        <begin position="202"/>
        <end position="300"/>
    </location>
</feature>
<dbReference type="PROSITE" id="PS00041">
    <property type="entry name" value="HTH_ARAC_FAMILY_1"/>
    <property type="match status" value="1"/>
</dbReference>
<evidence type="ECO:0000256" key="1">
    <source>
        <dbReference type="ARBA" id="ARBA00023015"/>
    </source>
</evidence>
<gene>
    <name evidence="5" type="ORF">GA0070612_5648</name>
</gene>
<reference evidence="6" key="1">
    <citation type="submission" date="2016-06" db="EMBL/GenBank/DDBJ databases">
        <authorList>
            <person name="Varghese N."/>
            <person name="Submissions Spin"/>
        </authorList>
    </citation>
    <scope>NUCLEOTIDE SEQUENCE [LARGE SCALE GENOMIC DNA]</scope>
    <source>
        <strain evidence="6">DSM 45160</strain>
    </source>
</reference>
<proteinExistence type="predicted"/>
<dbReference type="InterPro" id="IPR018062">
    <property type="entry name" value="HTH_AraC-typ_CS"/>
</dbReference>
<dbReference type="PROSITE" id="PS01124">
    <property type="entry name" value="HTH_ARAC_FAMILY_2"/>
    <property type="match status" value="1"/>
</dbReference>
<dbReference type="Pfam" id="PF12852">
    <property type="entry name" value="Cupin_6"/>
    <property type="match status" value="1"/>
</dbReference>
<dbReference type="Gene3D" id="1.10.10.60">
    <property type="entry name" value="Homeodomain-like"/>
    <property type="match status" value="2"/>
</dbReference>
<evidence type="ECO:0000313" key="6">
    <source>
        <dbReference type="Proteomes" id="UP000198224"/>
    </source>
</evidence>